<evidence type="ECO:0000259" key="4">
    <source>
        <dbReference type="PROSITE" id="PS50835"/>
    </source>
</evidence>
<dbReference type="Gene3D" id="2.60.40.10">
    <property type="entry name" value="Immunoglobulins"/>
    <property type="match status" value="1"/>
</dbReference>
<keyword evidence="3" id="KW-0393">Immunoglobulin domain</keyword>
<dbReference type="InterPro" id="IPR050504">
    <property type="entry name" value="IgSF_BTN/MOG"/>
</dbReference>
<sequence length="119" mass="13787">MEIRWFKDTDCIYLYANGHVTVGGGYEDRVSVTPQQLQRGDVSLTLRGVGEEDRRVYTCQVISGEHTQEGRVALSKCVCVFYTAQHTHTHTNTHACMHTHKHRYTHVNVHRYTLKHIYT</sequence>
<name>A0ABD1J0R4_9TELE</name>
<proteinExistence type="predicted"/>
<dbReference type="SUPFAM" id="SSF48726">
    <property type="entry name" value="Immunoglobulin"/>
    <property type="match status" value="1"/>
</dbReference>
<protein>
    <recommendedName>
        <fullName evidence="4">Ig-like domain-containing protein</fullName>
    </recommendedName>
</protein>
<evidence type="ECO:0000256" key="3">
    <source>
        <dbReference type="ARBA" id="ARBA00023319"/>
    </source>
</evidence>
<comment type="subcellular location">
    <subcellularLocation>
        <location evidence="1">Membrane</location>
    </subcellularLocation>
</comment>
<evidence type="ECO:0000313" key="6">
    <source>
        <dbReference type="Proteomes" id="UP001591681"/>
    </source>
</evidence>
<keyword evidence="2" id="KW-0472">Membrane</keyword>
<dbReference type="PROSITE" id="PS50835">
    <property type="entry name" value="IG_LIKE"/>
    <property type="match status" value="1"/>
</dbReference>
<dbReference type="AlphaFoldDB" id="A0ABD1J0R4"/>
<dbReference type="InterPro" id="IPR036179">
    <property type="entry name" value="Ig-like_dom_sf"/>
</dbReference>
<dbReference type="InterPro" id="IPR007110">
    <property type="entry name" value="Ig-like_dom"/>
</dbReference>
<dbReference type="GO" id="GO:0016020">
    <property type="term" value="C:membrane"/>
    <property type="evidence" value="ECO:0007669"/>
    <property type="project" value="UniProtKB-SubCell"/>
</dbReference>
<dbReference type="PANTHER" id="PTHR24100">
    <property type="entry name" value="BUTYROPHILIN"/>
    <property type="match status" value="1"/>
</dbReference>
<dbReference type="InterPro" id="IPR013783">
    <property type="entry name" value="Ig-like_fold"/>
</dbReference>
<evidence type="ECO:0000256" key="2">
    <source>
        <dbReference type="ARBA" id="ARBA00023136"/>
    </source>
</evidence>
<dbReference type="EMBL" id="JBHFQA010000020">
    <property type="protein sequence ID" value="KAL2080792.1"/>
    <property type="molecule type" value="Genomic_DNA"/>
</dbReference>
<dbReference type="InterPro" id="IPR013106">
    <property type="entry name" value="Ig_V-set"/>
</dbReference>
<feature type="domain" description="Ig-like" evidence="4">
    <location>
        <begin position="1"/>
        <end position="75"/>
    </location>
</feature>
<dbReference type="Pfam" id="PF07686">
    <property type="entry name" value="V-set"/>
    <property type="match status" value="1"/>
</dbReference>
<gene>
    <name evidence="5" type="ORF">ACEWY4_022645</name>
</gene>
<evidence type="ECO:0000256" key="1">
    <source>
        <dbReference type="ARBA" id="ARBA00004370"/>
    </source>
</evidence>
<comment type="caution">
    <text evidence="5">The sequence shown here is derived from an EMBL/GenBank/DDBJ whole genome shotgun (WGS) entry which is preliminary data.</text>
</comment>
<dbReference type="PANTHER" id="PTHR24100:SF130">
    <property type="entry name" value="BUTYROPHILIN-LIKE PROTEIN 9"/>
    <property type="match status" value="1"/>
</dbReference>
<accession>A0ABD1J0R4</accession>
<keyword evidence="6" id="KW-1185">Reference proteome</keyword>
<evidence type="ECO:0000313" key="5">
    <source>
        <dbReference type="EMBL" id="KAL2080792.1"/>
    </source>
</evidence>
<reference evidence="5 6" key="1">
    <citation type="submission" date="2024-09" db="EMBL/GenBank/DDBJ databases">
        <title>A chromosome-level genome assembly of Gray's grenadier anchovy, Coilia grayii.</title>
        <authorList>
            <person name="Fu Z."/>
        </authorList>
    </citation>
    <scope>NUCLEOTIDE SEQUENCE [LARGE SCALE GENOMIC DNA]</scope>
    <source>
        <strain evidence="5">G4</strain>
        <tissue evidence="5">Muscle</tissue>
    </source>
</reference>
<organism evidence="5 6">
    <name type="scientific">Coilia grayii</name>
    <name type="common">Gray's grenadier anchovy</name>
    <dbReference type="NCBI Taxonomy" id="363190"/>
    <lineage>
        <taxon>Eukaryota</taxon>
        <taxon>Metazoa</taxon>
        <taxon>Chordata</taxon>
        <taxon>Craniata</taxon>
        <taxon>Vertebrata</taxon>
        <taxon>Euteleostomi</taxon>
        <taxon>Actinopterygii</taxon>
        <taxon>Neopterygii</taxon>
        <taxon>Teleostei</taxon>
        <taxon>Clupei</taxon>
        <taxon>Clupeiformes</taxon>
        <taxon>Clupeoidei</taxon>
        <taxon>Engraulidae</taxon>
        <taxon>Coilinae</taxon>
        <taxon>Coilia</taxon>
    </lineage>
</organism>
<dbReference type="Proteomes" id="UP001591681">
    <property type="component" value="Unassembled WGS sequence"/>
</dbReference>